<protein>
    <submittedName>
        <fullName evidence="1">Uncharacterized protein</fullName>
    </submittedName>
</protein>
<name>A0A139LPL5_9BACE</name>
<gene>
    <name evidence="1" type="ORF">HMPREF2531_01429</name>
</gene>
<accession>A0A139LPL5</accession>
<organism evidence="1">
    <name type="scientific">Bacteroides intestinalis</name>
    <dbReference type="NCBI Taxonomy" id="329854"/>
    <lineage>
        <taxon>Bacteria</taxon>
        <taxon>Pseudomonadati</taxon>
        <taxon>Bacteroidota</taxon>
        <taxon>Bacteroidia</taxon>
        <taxon>Bacteroidales</taxon>
        <taxon>Bacteroidaceae</taxon>
        <taxon>Bacteroides</taxon>
    </lineage>
</organism>
<evidence type="ECO:0000313" key="1">
    <source>
        <dbReference type="EMBL" id="KXT53389.1"/>
    </source>
</evidence>
<sequence>MRFIRNRFYTIMKKIILFTIVVTFQMYVSMGYAQTNDLSEEDLEMFKEEVWNRINTYQMYLSFIGSKKNDNATKVVYMKQALKLFMGEGNNYRDIYDNIQPAVRTQVSSKARNTKNWIQTKNYLRNLTSLSYSEVQITQADVCYVSDFYKVRDGLYKAAVTIKQKFVGMRDGKVIYEDITEKTINVYLQQEITSVGSQYVILLGDSEVLDTY</sequence>
<reference evidence="1 2" key="1">
    <citation type="submission" date="2016-02" db="EMBL/GenBank/DDBJ databases">
        <authorList>
            <person name="Wen L."/>
            <person name="He K."/>
            <person name="Yang H."/>
        </authorList>
    </citation>
    <scope>NUCLEOTIDE SEQUENCE [LARGE SCALE GENOMIC DNA]</scope>
    <source>
        <strain evidence="1 2">KLE1704</strain>
    </source>
</reference>
<comment type="caution">
    <text evidence="1">The sequence shown here is derived from an EMBL/GenBank/DDBJ whole genome shotgun (WGS) entry which is preliminary data.</text>
</comment>
<dbReference type="PATRIC" id="fig|329854.7.peg.1456"/>
<dbReference type="EMBL" id="LTDF01000058">
    <property type="protein sequence ID" value="KXT53389.1"/>
    <property type="molecule type" value="Genomic_DNA"/>
</dbReference>
<proteinExistence type="predicted"/>
<dbReference type="AlphaFoldDB" id="A0A139LPL5"/>
<dbReference type="Proteomes" id="UP000070319">
    <property type="component" value="Unassembled WGS sequence"/>
</dbReference>
<evidence type="ECO:0000313" key="2">
    <source>
        <dbReference type="Proteomes" id="UP000070319"/>
    </source>
</evidence>